<keyword evidence="3" id="KW-1185">Reference proteome</keyword>
<feature type="region of interest" description="Disordered" evidence="1">
    <location>
        <begin position="1"/>
        <end position="42"/>
    </location>
</feature>
<reference evidence="2 3" key="1">
    <citation type="submission" date="2019-02" db="EMBL/GenBank/DDBJ databases">
        <title>Deep-cultivation of Planctomycetes and their phenomic and genomic characterization uncovers novel biology.</title>
        <authorList>
            <person name="Wiegand S."/>
            <person name="Jogler M."/>
            <person name="Boedeker C."/>
            <person name="Pinto D."/>
            <person name="Vollmers J."/>
            <person name="Rivas-Marin E."/>
            <person name="Kohn T."/>
            <person name="Peeters S.H."/>
            <person name="Heuer A."/>
            <person name="Rast P."/>
            <person name="Oberbeckmann S."/>
            <person name="Bunk B."/>
            <person name="Jeske O."/>
            <person name="Meyerdierks A."/>
            <person name="Storesund J.E."/>
            <person name="Kallscheuer N."/>
            <person name="Luecker S."/>
            <person name="Lage O.M."/>
            <person name="Pohl T."/>
            <person name="Merkel B.J."/>
            <person name="Hornburger P."/>
            <person name="Mueller R.-W."/>
            <person name="Bruemmer F."/>
            <person name="Labrenz M."/>
            <person name="Spormann A.M."/>
            <person name="Op Den Camp H."/>
            <person name="Overmann J."/>
            <person name="Amann R."/>
            <person name="Jetten M.S.M."/>
            <person name="Mascher T."/>
            <person name="Medema M.H."/>
            <person name="Devos D.P."/>
            <person name="Kaster A.-K."/>
            <person name="Ovreas L."/>
            <person name="Rohde M."/>
            <person name="Galperin M.Y."/>
            <person name="Jogler C."/>
        </authorList>
    </citation>
    <scope>NUCLEOTIDE SEQUENCE [LARGE SCALE GENOMIC DNA]</scope>
    <source>
        <strain evidence="2 3">Pla52n</strain>
    </source>
</reference>
<evidence type="ECO:0000256" key="1">
    <source>
        <dbReference type="SAM" id="MobiDB-lite"/>
    </source>
</evidence>
<evidence type="ECO:0000313" key="3">
    <source>
        <dbReference type="Proteomes" id="UP000320176"/>
    </source>
</evidence>
<evidence type="ECO:0000313" key="2">
    <source>
        <dbReference type="EMBL" id="TWU04666.1"/>
    </source>
</evidence>
<dbReference type="EMBL" id="SJPN01000003">
    <property type="protein sequence ID" value="TWU04666.1"/>
    <property type="molecule type" value="Genomic_DNA"/>
</dbReference>
<sequence length="133" mass="14299">MLGKPSIGPIIHAFHGRNDPPGSDPADGGRPEWPFSNPSEELSLLVTAETHPRPSPELHHGMDNGGVRAGWLIAQRLPDGTPAGRFLQIATGQWGPPSYATLFPLKRTAMSYAVEFGFSVGHTAEIVFGHKPQ</sequence>
<dbReference type="Proteomes" id="UP000320176">
    <property type="component" value="Unassembled WGS sequence"/>
</dbReference>
<name>A0A5C6B064_9BACT</name>
<comment type="caution">
    <text evidence="2">The sequence shown here is derived from an EMBL/GenBank/DDBJ whole genome shotgun (WGS) entry which is preliminary data.</text>
</comment>
<proteinExistence type="predicted"/>
<accession>A0A5C6B064</accession>
<dbReference type="OrthoDB" id="275609at2"/>
<protein>
    <submittedName>
        <fullName evidence="2">Uncharacterized protein</fullName>
    </submittedName>
</protein>
<dbReference type="AlphaFoldDB" id="A0A5C6B064"/>
<organism evidence="2 3">
    <name type="scientific">Stieleria varia</name>
    <dbReference type="NCBI Taxonomy" id="2528005"/>
    <lineage>
        <taxon>Bacteria</taxon>
        <taxon>Pseudomonadati</taxon>
        <taxon>Planctomycetota</taxon>
        <taxon>Planctomycetia</taxon>
        <taxon>Pirellulales</taxon>
        <taxon>Pirellulaceae</taxon>
        <taxon>Stieleria</taxon>
    </lineage>
</organism>
<gene>
    <name evidence="2" type="ORF">Pla52n_27080</name>
</gene>
<dbReference type="RefSeq" id="WP_146520044.1">
    <property type="nucleotide sequence ID" value="NZ_CP151726.1"/>
</dbReference>